<comment type="caution">
    <text evidence="1">The sequence shown here is derived from an EMBL/GenBank/DDBJ whole genome shotgun (WGS) entry which is preliminary data.</text>
</comment>
<dbReference type="EMBL" id="JASSZA010000005">
    <property type="protein sequence ID" value="KAK2110688.1"/>
    <property type="molecule type" value="Genomic_DNA"/>
</dbReference>
<name>A0ABQ9VMS9_SAGOE</name>
<dbReference type="Proteomes" id="UP001266305">
    <property type="component" value="Unassembled WGS sequence"/>
</dbReference>
<proteinExistence type="predicted"/>
<evidence type="ECO:0000313" key="1">
    <source>
        <dbReference type="EMBL" id="KAK2110688.1"/>
    </source>
</evidence>
<keyword evidence="2" id="KW-1185">Reference proteome</keyword>
<evidence type="ECO:0000313" key="2">
    <source>
        <dbReference type="Proteomes" id="UP001266305"/>
    </source>
</evidence>
<organism evidence="1 2">
    <name type="scientific">Saguinus oedipus</name>
    <name type="common">Cotton-top tamarin</name>
    <name type="synonym">Oedipomidas oedipus</name>
    <dbReference type="NCBI Taxonomy" id="9490"/>
    <lineage>
        <taxon>Eukaryota</taxon>
        <taxon>Metazoa</taxon>
        <taxon>Chordata</taxon>
        <taxon>Craniata</taxon>
        <taxon>Vertebrata</taxon>
        <taxon>Euteleostomi</taxon>
        <taxon>Mammalia</taxon>
        <taxon>Eutheria</taxon>
        <taxon>Euarchontoglires</taxon>
        <taxon>Primates</taxon>
        <taxon>Haplorrhini</taxon>
        <taxon>Platyrrhini</taxon>
        <taxon>Cebidae</taxon>
        <taxon>Callitrichinae</taxon>
        <taxon>Saguinus</taxon>
    </lineage>
</organism>
<protein>
    <submittedName>
        <fullName evidence="1">Uncharacterized protein</fullName>
    </submittedName>
</protein>
<reference evidence="1 2" key="1">
    <citation type="submission" date="2023-05" db="EMBL/GenBank/DDBJ databases">
        <title>B98-5 Cell Line De Novo Hybrid Assembly: An Optical Mapping Approach.</title>
        <authorList>
            <person name="Kananen K."/>
            <person name="Auerbach J.A."/>
            <person name="Kautto E."/>
            <person name="Blachly J.S."/>
        </authorList>
    </citation>
    <scope>NUCLEOTIDE SEQUENCE [LARGE SCALE GENOMIC DNA]</scope>
    <source>
        <strain evidence="1">B95-8</strain>
        <tissue evidence="1">Cell line</tissue>
    </source>
</reference>
<accession>A0ABQ9VMS9</accession>
<sequence>MKVPCITLQMLDISDTIPQNITDLAEAIIKCKEKYDPGFYMDCRGTLFISVFRHTSFDKVYDSKPHKGNQNSAVFTPHTSDYYSVVKVTAEIDKNTLFDDQSLELETENGHFLRLFFLAPPGVILTVLCTGLMTQWGNKLLTLDFCSTVRAMCKTIEKVKMDDYIATFFCMASSS</sequence>
<gene>
    <name evidence="1" type="ORF">P7K49_010434</name>
</gene>